<dbReference type="Proteomes" id="UP000027138">
    <property type="component" value="Unassembled WGS sequence"/>
</dbReference>
<name>A0A067JFD7_JATCU</name>
<evidence type="ECO:0000313" key="5">
    <source>
        <dbReference type="Proteomes" id="UP000027138"/>
    </source>
</evidence>
<organism evidence="4 5">
    <name type="scientific">Jatropha curcas</name>
    <name type="common">Barbados nut</name>
    <dbReference type="NCBI Taxonomy" id="180498"/>
    <lineage>
        <taxon>Eukaryota</taxon>
        <taxon>Viridiplantae</taxon>
        <taxon>Streptophyta</taxon>
        <taxon>Embryophyta</taxon>
        <taxon>Tracheophyta</taxon>
        <taxon>Spermatophyta</taxon>
        <taxon>Magnoliopsida</taxon>
        <taxon>eudicotyledons</taxon>
        <taxon>Gunneridae</taxon>
        <taxon>Pentapetalae</taxon>
        <taxon>rosids</taxon>
        <taxon>fabids</taxon>
        <taxon>Malpighiales</taxon>
        <taxon>Euphorbiaceae</taxon>
        <taxon>Crotonoideae</taxon>
        <taxon>Jatropheae</taxon>
        <taxon>Jatropha</taxon>
    </lineage>
</organism>
<keyword evidence="1" id="KW-0677">Repeat</keyword>
<accession>A0A067JFD7</accession>
<evidence type="ECO:0000313" key="4">
    <source>
        <dbReference type="EMBL" id="KDP22557.1"/>
    </source>
</evidence>
<reference evidence="4 5" key="1">
    <citation type="journal article" date="2014" name="PLoS ONE">
        <title>Global Analysis of Gene Expression Profiles in Physic Nut (Jatropha curcas L.) Seedlings Exposed to Salt Stress.</title>
        <authorList>
            <person name="Zhang L."/>
            <person name="Zhang C."/>
            <person name="Wu P."/>
            <person name="Chen Y."/>
            <person name="Li M."/>
            <person name="Jiang H."/>
            <person name="Wu G."/>
        </authorList>
    </citation>
    <scope>NUCLEOTIDE SEQUENCE [LARGE SCALE GENOMIC DNA]</scope>
    <source>
        <strain evidence="5">cv. GZQX0401</strain>
        <tissue evidence="4">Young leaves</tissue>
    </source>
</reference>
<dbReference type="SUPFAM" id="SSF47769">
    <property type="entry name" value="SAM/Pointed domain"/>
    <property type="match status" value="1"/>
</dbReference>
<keyword evidence="5" id="KW-1185">Reference proteome</keyword>
<dbReference type="InterPro" id="IPR001660">
    <property type="entry name" value="SAM"/>
</dbReference>
<dbReference type="SMART" id="SM00454">
    <property type="entry name" value="SAM"/>
    <property type="match status" value="1"/>
</dbReference>
<dbReference type="OrthoDB" id="539213at2759"/>
<dbReference type="PANTHER" id="PTHR10627">
    <property type="entry name" value="SCP160"/>
    <property type="match status" value="1"/>
</dbReference>
<dbReference type="PROSITE" id="PS50105">
    <property type="entry name" value="SAM_DOMAIN"/>
    <property type="match status" value="1"/>
</dbReference>
<gene>
    <name evidence="4" type="ORF">JCGZ_26388</name>
</gene>
<dbReference type="Gene3D" id="1.10.150.50">
    <property type="entry name" value="Transcription Factor, Ets-1"/>
    <property type="match status" value="1"/>
</dbReference>
<feature type="compositionally biased region" description="Basic and acidic residues" evidence="2">
    <location>
        <begin position="163"/>
        <end position="173"/>
    </location>
</feature>
<evidence type="ECO:0000259" key="3">
    <source>
        <dbReference type="PROSITE" id="PS50105"/>
    </source>
</evidence>
<dbReference type="PANTHER" id="PTHR10627:SF69">
    <property type="entry name" value="PROTEIN BICAUDAL C"/>
    <property type="match status" value="1"/>
</dbReference>
<dbReference type="InterPro" id="IPR013761">
    <property type="entry name" value="SAM/pointed_sf"/>
</dbReference>
<dbReference type="EMBL" id="KK915447">
    <property type="protein sequence ID" value="KDP22557.1"/>
    <property type="molecule type" value="Genomic_DNA"/>
</dbReference>
<dbReference type="KEGG" id="jcu:105648740"/>
<dbReference type="CDD" id="cd09487">
    <property type="entry name" value="SAM_superfamily"/>
    <property type="match status" value="1"/>
</dbReference>
<sequence>MADIQPPEGHLNGGSVGGVSVDRGVGAPIAVTSSETVGSKRQRRPSVRLGEIGGDQLYDTHPRRTSNNKQWKHHQLLSLDHKKDPNSSNKGSKTRALTNLTTSGEFAETLDEDKEVNLDSIAIGSWRVKDSKKRASNATTKRVRSNWVSKIDDGGGGGSHNNVEGDEKYSGGEDVDDTYREFDMENSDSPLKEQSPVHSLENLGDGNERNEREMYYNRRTIRARDNHNHNRLHDGVELSGPSDTDARDYRNNGRCGGGGEDGVRIWLNSIGLGRYAPFFEIHEVDDEVLPMLTLEDLKDMGIKAVGSRRKMFCAIQKLGKGFS</sequence>
<dbReference type="Pfam" id="PF00536">
    <property type="entry name" value="SAM_1"/>
    <property type="match status" value="1"/>
</dbReference>
<feature type="region of interest" description="Disordered" evidence="2">
    <location>
        <begin position="185"/>
        <end position="210"/>
    </location>
</feature>
<feature type="compositionally biased region" description="Polar residues" evidence="2">
    <location>
        <begin position="86"/>
        <end position="95"/>
    </location>
</feature>
<evidence type="ECO:0000256" key="1">
    <source>
        <dbReference type="ARBA" id="ARBA00022737"/>
    </source>
</evidence>
<protein>
    <recommendedName>
        <fullName evidence="3">SAM domain-containing protein</fullName>
    </recommendedName>
</protein>
<evidence type="ECO:0000256" key="2">
    <source>
        <dbReference type="SAM" id="MobiDB-lite"/>
    </source>
</evidence>
<feature type="region of interest" description="Disordered" evidence="2">
    <location>
        <begin position="1"/>
        <end position="95"/>
    </location>
</feature>
<dbReference type="AlphaFoldDB" id="A0A067JFD7"/>
<feature type="compositionally biased region" description="Basic residues" evidence="2">
    <location>
        <begin position="63"/>
        <end position="75"/>
    </location>
</feature>
<feature type="domain" description="SAM" evidence="3">
    <location>
        <begin position="258"/>
        <end position="321"/>
    </location>
</feature>
<feature type="region of interest" description="Disordered" evidence="2">
    <location>
        <begin position="148"/>
        <end position="173"/>
    </location>
</feature>
<proteinExistence type="predicted"/>